<dbReference type="Proteomes" id="UP000813427">
    <property type="component" value="Unassembled WGS sequence"/>
</dbReference>
<reference evidence="2" key="1">
    <citation type="journal article" date="2021" name="Nat. Commun.">
        <title>Genetic determinants of endophytism in the Arabidopsis root mycobiome.</title>
        <authorList>
            <person name="Mesny F."/>
            <person name="Miyauchi S."/>
            <person name="Thiergart T."/>
            <person name="Pickel B."/>
            <person name="Atanasova L."/>
            <person name="Karlsson M."/>
            <person name="Huettel B."/>
            <person name="Barry K.W."/>
            <person name="Haridas S."/>
            <person name="Chen C."/>
            <person name="Bauer D."/>
            <person name="Andreopoulos W."/>
            <person name="Pangilinan J."/>
            <person name="LaButti K."/>
            <person name="Riley R."/>
            <person name="Lipzen A."/>
            <person name="Clum A."/>
            <person name="Drula E."/>
            <person name="Henrissat B."/>
            <person name="Kohler A."/>
            <person name="Grigoriev I.V."/>
            <person name="Martin F.M."/>
            <person name="Hacquard S."/>
        </authorList>
    </citation>
    <scope>NUCLEOTIDE SEQUENCE</scope>
    <source>
        <strain evidence="2">MPI-SDFR-AT-0068</strain>
    </source>
</reference>
<keyword evidence="1" id="KW-0472">Membrane</keyword>
<feature type="transmembrane region" description="Helical" evidence="1">
    <location>
        <begin position="114"/>
        <end position="138"/>
    </location>
</feature>
<feature type="transmembrane region" description="Helical" evidence="1">
    <location>
        <begin position="266"/>
        <end position="285"/>
    </location>
</feature>
<evidence type="ECO:0000256" key="1">
    <source>
        <dbReference type="SAM" id="Phobius"/>
    </source>
</evidence>
<protein>
    <submittedName>
        <fullName evidence="2">Fungal pheromone mating factor STE2 GPCR-domain-containing protein</fullName>
    </submittedName>
</protein>
<sequence>MSAFDPHTQNITFFAADGKTEINVPIPVIDQLRRRIVNSTINYATQLGACLVMLIVLLVMVPKEKFRRPFMILQLLSLFICSVRMILLCLFFISSFTDFYPYYSDDFSHIPLSSYAPAIAGTTMSLCLVISTELMLMSQAWTMVRLWPNFWKYIITGASLVVSLMTISIRIAFTVLQNKSNLAVEATWHWLWLSQWTVIMNVVSIAWWCLIFNIKLVWHLISNRGILPSYKTFTPMEVLIMTNGILMIIPVIFASLEWAHFVDFEVASLTLTSVAVILPLGTLAAQRIASSNANTPIASNASSGIRYGVSDPTSFTGFKAPSFSTHRSGATDRPGVSVYARCEAGTSSRDHINPHDVELGKIDADCDHVRVERAFLQHEERI</sequence>
<dbReference type="GO" id="GO:0000750">
    <property type="term" value="P:pheromone-dependent signal transduction involved in conjugation with cellular fusion"/>
    <property type="evidence" value="ECO:0007669"/>
    <property type="project" value="TreeGrafter"/>
</dbReference>
<name>A0A8K0S9N6_9HYPO</name>
<feature type="transmembrane region" description="Helical" evidence="1">
    <location>
        <begin position="238"/>
        <end position="260"/>
    </location>
</feature>
<dbReference type="Pfam" id="PF02116">
    <property type="entry name" value="STE2"/>
    <property type="match status" value="1"/>
</dbReference>
<evidence type="ECO:0000313" key="3">
    <source>
        <dbReference type="Proteomes" id="UP000813427"/>
    </source>
</evidence>
<keyword evidence="1" id="KW-0812">Transmembrane</keyword>
<feature type="transmembrane region" description="Helical" evidence="1">
    <location>
        <begin position="193"/>
        <end position="218"/>
    </location>
</feature>
<dbReference type="OrthoDB" id="5402633at2759"/>
<dbReference type="GO" id="GO:0038038">
    <property type="term" value="C:G protein-coupled receptor homodimeric complex"/>
    <property type="evidence" value="ECO:0007669"/>
    <property type="project" value="TreeGrafter"/>
</dbReference>
<dbReference type="PANTHER" id="PTHR28009">
    <property type="entry name" value="PHEROMONE ALPHA FACTOR RECEPTOR"/>
    <property type="match status" value="1"/>
</dbReference>
<gene>
    <name evidence="2" type="ORF">BKA59DRAFT_38579</name>
</gene>
<proteinExistence type="predicted"/>
<dbReference type="InterPro" id="IPR027458">
    <property type="entry name" value="STE2_TM1-TM2_sf"/>
</dbReference>
<dbReference type="AlphaFoldDB" id="A0A8K0S9N6"/>
<dbReference type="Gene3D" id="1.10.287.920">
    <property type="entry name" value="Pheromone alpha factor receptor"/>
    <property type="match status" value="1"/>
</dbReference>
<keyword evidence="1" id="KW-1133">Transmembrane helix</keyword>
<feature type="transmembrane region" description="Helical" evidence="1">
    <location>
        <begin position="150"/>
        <end position="173"/>
    </location>
</feature>
<dbReference type="PRINTS" id="PR00250">
    <property type="entry name" value="GPCRSTE2"/>
</dbReference>
<dbReference type="EMBL" id="JAGPXF010000001">
    <property type="protein sequence ID" value="KAH7262735.1"/>
    <property type="molecule type" value="Genomic_DNA"/>
</dbReference>
<feature type="transmembrane region" description="Helical" evidence="1">
    <location>
        <begin position="43"/>
        <end position="61"/>
    </location>
</feature>
<feature type="transmembrane region" description="Helical" evidence="1">
    <location>
        <begin position="73"/>
        <end position="94"/>
    </location>
</feature>
<dbReference type="PANTHER" id="PTHR28009:SF1">
    <property type="entry name" value="PHEROMONE ALPHA FACTOR RECEPTOR"/>
    <property type="match status" value="1"/>
</dbReference>
<comment type="caution">
    <text evidence="2">The sequence shown here is derived from an EMBL/GenBank/DDBJ whole genome shotgun (WGS) entry which is preliminary data.</text>
</comment>
<keyword evidence="3" id="KW-1185">Reference proteome</keyword>
<dbReference type="GO" id="GO:0004932">
    <property type="term" value="F:mating-type factor pheromone receptor activity"/>
    <property type="evidence" value="ECO:0007669"/>
    <property type="project" value="InterPro"/>
</dbReference>
<organism evidence="2 3">
    <name type="scientific">Fusarium tricinctum</name>
    <dbReference type="NCBI Taxonomy" id="61284"/>
    <lineage>
        <taxon>Eukaryota</taxon>
        <taxon>Fungi</taxon>
        <taxon>Dikarya</taxon>
        <taxon>Ascomycota</taxon>
        <taxon>Pezizomycotina</taxon>
        <taxon>Sordariomycetes</taxon>
        <taxon>Hypocreomycetidae</taxon>
        <taxon>Hypocreales</taxon>
        <taxon>Nectriaceae</taxon>
        <taxon>Fusarium</taxon>
        <taxon>Fusarium tricinctum species complex</taxon>
    </lineage>
</organism>
<dbReference type="InterPro" id="IPR000366">
    <property type="entry name" value="GPCR_STE2"/>
</dbReference>
<accession>A0A8K0S9N6</accession>
<evidence type="ECO:0000313" key="2">
    <source>
        <dbReference type="EMBL" id="KAH7262735.1"/>
    </source>
</evidence>
<dbReference type="CDD" id="cd14939">
    <property type="entry name" value="7tmD_STE2"/>
    <property type="match status" value="1"/>
</dbReference>